<dbReference type="AlphaFoldDB" id="A0A822XTD7"/>
<comment type="caution">
    <text evidence="1">The sequence shown here is derived from an EMBL/GenBank/DDBJ whole genome shotgun (WGS) entry which is preliminary data.</text>
</comment>
<accession>A0A822XTD7</accession>
<gene>
    <name evidence="1" type="ORF">HUJ06_024745</name>
</gene>
<keyword evidence="2" id="KW-1185">Reference proteome</keyword>
<name>A0A822XTD7_NELNU</name>
<evidence type="ECO:0000313" key="2">
    <source>
        <dbReference type="Proteomes" id="UP000607653"/>
    </source>
</evidence>
<dbReference type="SUPFAM" id="SSF49879">
    <property type="entry name" value="SMAD/FHA domain"/>
    <property type="match status" value="1"/>
</dbReference>
<reference evidence="1 2" key="1">
    <citation type="journal article" date="2020" name="Mol. Biol. Evol.">
        <title>Distinct Expression and Methylation Patterns for Genes with Different Fates following a Single Whole-Genome Duplication in Flowering Plants.</title>
        <authorList>
            <person name="Shi T."/>
            <person name="Rahmani R.S."/>
            <person name="Gugger P.F."/>
            <person name="Wang M."/>
            <person name="Li H."/>
            <person name="Zhang Y."/>
            <person name="Li Z."/>
            <person name="Wang Q."/>
            <person name="Van de Peer Y."/>
            <person name="Marchal K."/>
            <person name="Chen J."/>
        </authorList>
    </citation>
    <scope>NUCLEOTIDE SEQUENCE [LARGE SCALE GENOMIC DNA]</scope>
    <source>
        <tissue evidence="1">Leaf</tissue>
    </source>
</reference>
<dbReference type="EMBL" id="DUZY01000001">
    <property type="protein sequence ID" value="DAD23282.1"/>
    <property type="molecule type" value="Genomic_DNA"/>
</dbReference>
<protein>
    <submittedName>
        <fullName evidence="1">Uncharacterized protein</fullName>
    </submittedName>
</protein>
<dbReference type="InterPro" id="IPR008984">
    <property type="entry name" value="SMAD_FHA_dom_sf"/>
</dbReference>
<organism evidence="1 2">
    <name type="scientific">Nelumbo nucifera</name>
    <name type="common">Sacred lotus</name>
    <dbReference type="NCBI Taxonomy" id="4432"/>
    <lineage>
        <taxon>Eukaryota</taxon>
        <taxon>Viridiplantae</taxon>
        <taxon>Streptophyta</taxon>
        <taxon>Embryophyta</taxon>
        <taxon>Tracheophyta</taxon>
        <taxon>Spermatophyta</taxon>
        <taxon>Magnoliopsida</taxon>
        <taxon>Proteales</taxon>
        <taxon>Nelumbonaceae</taxon>
        <taxon>Nelumbo</taxon>
    </lineage>
</organism>
<dbReference type="Proteomes" id="UP000607653">
    <property type="component" value="Unassembled WGS sequence"/>
</dbReference>
<dbReference type="CDD" id="cd22671">
    <property type="entry name" value="FHA_APTX-like"/>
    <property type="match status" value="1"/>
</dbReference>
<evidence type="ECO:0000313" key="1">
    <source>
        <dbReference type="EMBL" id="DAD23282.1"/>
    </source>
</evidence>
<sequence length="87" mass="9961">MSRKQIILDTSAEGSADVTVEGQNPIVINTSDRRKKLCSEDKIRIANGDILELIPGHYVFKYKFLPVQRHISSSETLEKVFIQRKRC</sequence>
<proteinExistence type="predicted"/>
<dbReference type="Gene3D" id="2.60.200.20">
    <property type="match status" value="1"/>
</dbReference>